<keyword evidence="2" id="KW-0472">Membrane</keyword>
<feature type="compositionally biased region" description="Low complexity" evidence="1">
    <location>
        <begin position="39"/>
        <end position="48"/>
    </location>
</feature>
<evidence type="ECO:0000256" key="1">
    <source>
        <dbReference type="SAM" id="MobiDB-lite"/>
    </source>
</evidence>
<dbReference type="HOGENOM" id="CLU_1388459_0_0_11"/>
<feature type="compositionally biased region" description="Basic and acidic residues" evidence="1">
    <location>
        <begin position="85"/>
        <end position="94"/>
    </location>
</feature>
<gene>
    <name evidence="3" type="ordered locus">FraEuI1c_7167</name>
</gene>
<evidence type="ECO:0000256" key="2">
    <source>
        <dbReference type="SAM" id="Phobius"/>
    </source>
</evidence>
<keyword evidence="4" id="KW-1185">Reference proteome</keyword>
<feature type="compositionally biased region" description="Low complexity" evidence="1">
    <location>
        <begin position="17"/>
        <end position="28"/>
    </location>
</feature>
<feature type="transmembrane region" description="Helical" evidence="2">
    <location>
        <begin position="105"/>
        <end position="126"/>
    </location>
</feature>
<dbReference type="InParanoid" id="E3IZT9"/>
<dbReference type="KEGG" id="fri:FraEuI1c_7167"/>
<evidence type="ECO:0000313" key="3">
    <source>
        <dbReference type="EMBL" id="ADP85131.1"/>
    </source>
</evidence>
<feature type="compositionally biased region" description="Low complexity" evidence="1">
    <location>
        <begin position="164"/>
        <end position="174"/>
    </location>
</feature>
<feature type="region of interest" description="Disordered" evidence="1">
    <location>
        <begin position="1"/>
        <end position="94"/>
    </location>
</feature>
<dbReference type="Proteomes" id="UP000002484">
    <property type="component" value="Chromosome"/>
</dbReference>
<keyword evidence="2" id="KW-0812">Transmembrane</keyword>
<reference evidence="3 4" key="1">
    <citation type="submission" date="2010-10" db="EMBL/GenBank/DDBJ databases">
        <title>Complete sequence of Frankia sp. EuI1c.</title>
        <authorList>
            <consortium name="US DOE Joint Genome Institute"/>
            <person name="Lucas S."/>
            <person name="Copeland A."/>
            <person name="Lapidus A."/>
            <person name="Cheng J.-F."/>
            <person name="Bruce D."/>
            <person name="Goodwin L."/>
            <person name="Pitluck S."/>
            <person name="Chertkov O."/>
            <person name="Detter J.C."/>
            <person name="Han C."/>
            <person name="Tapia R."/>
            <person name="Land M."/>
            <person name="Hauser L."/>
            <person name="Jeffries C."/>
            <person name="Kyrpides N."/>
            <person name="Ivanova N."/>
            <person name="Mikhailova N."/>
            <person name="Beauchemin N."/>
            <person name="Sen A."/>
            <person name="Sur S.A."/>
            <person name="Gtari M."/>
            <person name="Wall L."/>
            <person name="Tisa L."/>
            <person name="Woyke T."/>
        </authorList>
    </citation>
    <scope>NUCLEOTIDE SEQUENCE [LARGE SCALE GENOMIC DNA]</scope>
    <source>
        <strain evidence="4">DSM 45817 / CECT 9037 / EuI1c</strain>
    </source>
</reference>
<evidence type="ECO:0000313" key="4">
    <source>
        <dbReference type="Proteomes" id="UP000002484"/>
    </source>
</evidence>
<feature type="transmembrane region" description="Helical" evidence="2">
    <location>
        <begin position="138"/>
        <end position="158"/>
    </location>
</feature>
<accession>E3IZT9</accession>
<keyword evidence="2" id="KW-1133">Transmembrane helix</keyword>
<dbReference type="AlphaFoldDB" id="E3IZT9"/>
<dbReference type="STRING" id="298654.FraEuI1c_7167"/>
<sequence length="196" mass="19663">MEVIGALVGQDGAMSTDGDPAGPPADGAPAHEPRPAPAAPADRAGIEAGDAAPRDVGPVAPERPGGGLGAVSRRWKATSPPGAGSRRDAGPRRQFTERERAINALAYPVAGTAAAAVVVVIVVALVDPSPGRHVRGLLILLALVGLLAAACGWVRTVWHGPTDDPGADAATDGPSSPAHSAARPQGGERQIVRHVE</sequence>
<protein>
    <submittedName>
        <fullName evidence="3">Uncharacterized protein</fullName>
    </submittedName>
</protein>
<name>E3IZT9_PSEI1</name>
<feature type="region of interest" description="Disordered" evidence="1">
    <location>
        <begin position="164"/>
        <end position="196"/>
    </location>
</feature>
<dbReference type="EMBL" id="CP002299">
    <property type="protein sequence ID" value="ADP85131.1"/>
    <property type="molecule type" value="Genomic_DNA"/>
</dbReference>
<organism evidence="3 4">
    <name type="scientific">Pseudofrankia inefficax (strain DSM 45817 / CECT 9037 / DDB 130130 / EuI1c)</name>
    <name type="common">Frankia inefficax</name>
    <dbReference type="NCBI Taxonomy" id="298654"/>
    <lineage>
        <taxon>Bacteria</taxon>
        <taxon>Bacillati</taxon>
        <taxon>Actinomycetota</taxon>
        <taxon>Actinomycetes</taxon>
        <taxon>Frankiales</taxon>
        <taxon>Frankiaceae</taxon>
        <taxon>Pseudofrankia</taxon>
    </lineage>
</organism>
<proteinExistence type="predicted"/>